<dbReference type="EMBL" id="KZ819635">
    <property type="protein sequence ID" value="PWN91915.1"/>
    <property type="molecule type" value="Genomic_DNA"/>
</dbReference>
<gene>
    <name evidence="5" type="ORF">FA10DRAFT_239444</name>
</gene>
<feature type="compositionally biased region" description="Basic residues" evidence="2">
    <location>
        <begin position="198"/>
        <end position="210"/>
    </location>
</feature>
<feature type="compositionally biased region" description="Acidic residues" evidence="2">
    <location>
        <begin position="82"/>
        <end position="98"/>
    </location>
</feature>
<feature type="region of interest" description="Disordered" evidence="2">
    <location>
        <begin position="1"/>
        <end position="112"/>
    </location>
</feature>
<dbReference type="Proteomes" id="UP000245768">
    <property type="component" value="Unassembled WGS sequence"/>
</dbReference>
<evidence type="ECO:0000313" key="5">
    <source>
        <dbReference type="EMBL" id="PWN91915.1"/>
    </source>
</evidence>
<proteinExistence type="inferred from homology"/>
<feature type="region of interest" description="Disordered" evidence="2">
    <location>
        <begin position="198"/>
        <end position="314"/>
    </location>
</feature>
<dbReference type="PANTHER" id="PTHR16255">
    <property type="entry name" value="REQUIRED FOR MEIOTIC NUCLEAR DIVISION PROTEIN 1 HOMOLOG"/>
    <property type="match status" value="1"/>
</dbReference>
<dbReference type="GO" id="GO:0005739">
    <property type="term" value="C:mitochondrion"/>
    <property type="evidence" value="ECO:0007669"/>
    <property type="project" value="UniProtKB-ARBA"/>
</dbReference>
<evidence type="ECO:0000313" key="6">
    <source>
        <dbReference type="Proteomes" id="UP000245768"/>
    </source>
</evidence>
<feature type="compositionally biased region" description="Basic and acidic residues" evidence="2">
    <location>
        <begin position="305"/>
        <end position="314"/>
    </location>
</feature>
<keyword evidence="3" id="KW-1133">Transmembrane helix</keyword>
<organism evidence="5 6">
    <name type="scientific">Acaromyces ingoldii</name>
    <dbReference type="NCBI Taxonomy" id="215250"/>
    <lineage>
        <taxon>Eukaryota</taxon>
        <taxon>Fungi</taxon>
        <taxon>Dikarya</taxon>
        <taxon>Basidiomycota</taxon>
        <taxon>Ustilaginomycotina</taxon>
        <taxon>Exobasidiomycetes</taxon>
        <taxon>Exobasidiales</taxon>
        <taxon>Cryptobasidiaceae</taxon>
        <taxon>Acaromyces</taxon>
    </lineage>
</organism>
<feature type="transmembrane region" description="Helical" evidence="3">
    <location>
        <begin position="532"/>
        <end position="558"/>
    </location>
</feature>
<sequence>MSSSGLGKGRSGPSLPAYYGSSKNPGSIARAKAKAGPNRSTKASGKLKILPEEPEDVNATASIPKEGQDGAMPKKSGGGGGGDDDDDDDSSDEDDSGEAVDRFGTTAEEERSRINKQLALAQIPEGSMRRDARRLTRKGRASLPRVTAYSTATSYRMRELTKWLQARRDTHRTNVMTFDECVYTTYTYELVDEARGISNHHHHPHHHSHVHNYNQRGNEDSKSKLRNRSHSAGSVQKDHLTKTGDLLGIPELQGENEESGISKENGAEGQQESENGTSNNGASTATLVDVGEQGEEADEQDAEQAEQRRQEEEAKRRREEARLRRKERFSVHGMIPEIFFMEYGTVVIWGMSVTEEKRLLRELRKFEVEKLAHEDVESEELNWYLADYSRIYNDVITLRRGSSYMTKLSLSHALAQSTKISFFEGVIDNTIDTTKDIPQSIAESGKIGLPPVDIMKQIGHLFILRMNIHLVGSIVDSPEIFWAQPDLEPLYSAARSYLEIPQRIELLNARVEVLQDMLQLLKDQVTSSHSEWLEIIVIVLILLEIVLGVATMIVDLYFA</sequence>
<name>A0A316YVX0_9BASI</name>
<dbReference type="OrthoDB" id="18302at2759"/>
<dbReference type="Pfam" id="PF02582">
    <property type="entry name" value="DUF155"/>
    <property type="match status" value="1"/>
</dbReference>
<keyword evidence="6" id="KW-1185">Reference proteome</keyword>
<dbReference type="RefSeq" id="XP_025379113.1">
    <property type="nucleotide sequence ID" value="XM_025519184.1"/>
</dbReference>
<feature type="compositionally biased region" description="Polar residues" evidence="2">
    <location>
        <begin position="268"/>
        <end position="286"/>
    </location>
</feature>
<keyword evidence="3" id="KW-0472">Membrane</keyword>
<feature type="compositionally biased region" description="Gly residues" evidence="2">
    <location>
        <begin position="1"/>
        <end position="10"/>
    </location>
</feature>
<reference evidence="5 6" key="1">
    <citation type="journal article" date="2018" name="Mol. Biol. Evol.">
        <title>Broad Genomic Sampling Reveals a Smut Pathogenic Ancestry of the Fungal Clade Ustilaginomycotina.</title>
        <authorList>
            <person name="Kijpornyongpan T."/>
            <person name="Mondo S.J."/>
            <person name="Barry K."/>
            <person name="Sandor L."/>
            <person name="Lee J."/>
            <person name="Lipzen A."/>
            <person name="Pangilinan J."/>
            <person name="LaButti K."/>
            <person name="Hainaut M."/>
            <person name="Henrissat B."/>
            <person name="Grigoriev I.V."/>
            <person name="Spatafora J.W."/>
            <person name="Aime M.C."/>
        </authorList>
    </citation>
    <scope>NUCLEOTIDE SEQUENCE [LARGE SCALE GENOMIC DNA]</scope>
    <source>
        <strain evidence="5 6">MCA 4198</strain>
    </source>
</reference>
<evidence type="ECO:0000259" key="4">
    <source>
        <dbReference type="Pfam" id="PF02582"/>
    </source>
</evidence>
<dbReference type="InterPro" id="IPR003734">
    <property type="entry name" value="DUF155"/>
</dbReference>
<protein>
    <submittedName>
        <fullName evidence="5">DUF155-domain-containing protein</fullName>
    </submittedName>
</protein>
<dbReference type="STRING" id="215250.A0A316YVX0"/>
<feature type="compositionally biased region" description="Acidic residues" evidence="2">
    <location>
        <begin position="292"/>
        <end position="304"/>
    </location>
</feature>
<dbReference type="AlphaFoldDB" id="A0A316YVX0"/>
<dbReference type="PANTHER" id="PTHR16255:SF15">
    <property type="entry name" value="SPORULATION PROTEIN RMD1"/>
    <property type="match status" value="1"/>
</dbReference>
<dbReference type="InParanoid" id="A0A316YVX0"/>
<dbReference type="FunCoup" id="A0A316YVX0">
    <property type="interactions" value="12"/>
</dbReference>
<dbReference type="InterPro" id="IPR051624">
    <property type="entry name" value="RMD1/Sad1-interacting"/>
</dbReference>
<evidence type="ECO:0000256" key="3">
    <source>
        <dbReference type="SAM" id="Phobius"/>
    </source>
</evidence>
<feature type="domain" description="DUF155" evidence="4">
    <location>
        <begin position="338"/>
        <end position="508"/>
    </location>
</feature>
<dbReference type="GeneID" id="37041100"/>
<accession>A0A316YVX0</accession>
<keyword evidence="3" id="KW-0812">Transmembrane</keyword>
<evidence type="ECO:0000256" key="1">
    <source>
        <dbReference type="ARBA" id="ARBA00008306"/>
    </source>
</evidence>
<comment type="similarity">
    <text evidence="1">Belongs to the RMD1/sif2 family.</text>
</comment>
<evidence type="ECO:0000256" key="2">
    <source>
        <dbReference type="SAM" id="MobiDB-lite"/>
    </source>
</evidence>